<dbReference type="AlphaFoldDB" id="A0A1L7CX02"/>
<dbReference type="Gene3D" id="3.40.50.720">
    <property type="entry name" value="NAD(P)-binding Rossmann-like Domain"/>
    <property type="match status" value="1"/>
</dbReference>
<dbReference type="InterPro" id="IPR020904">
    <property type="entry name" value="Sc_DH/Rdtase_CS"/>
</dbReference>
<dbReference type="KEGG" id="csph:CSPHI_03665"/>
<dbReference type="Proteomes" id="UP000185469">
    <property type="component" value="Chromosome"/>
</dbReference>
<keyword evidence="2" id="KW-0560">Oxidoreductase</keyword>
<gene>
    <name evidence="4" type="ORF">CSPHI_03665</name>
</gene>
<proteinExistence type="inferred from homology"/>
<evidence type="ECO:0000313" key="5">
    <source>
        <dbReference type="Proteomes" id="UP000185469"/>
    </source>
</evidence>
<keyword evidence="5" id="KW-1185">Reference proteome</keyword>
<dbReference type="CDD" id="cd05233">
    <property type="entry name" value="SDR_c"/>
    <property type="match status" value="1"/>
</dbReference>
<reference evidence="4 5" key="1">
    <citation type="submission" date="2014-08" db="EMBL/GenBank/DDBJ databases">
        <title>Complete genome sequence of Corynebacterium sphenisci CECT 5990(T) (=DSM 44792(T)), isolated from healthy wild penguins.</title>
        <authorList>
            <person name="Ruckert C."/>
            <person name="Albersmeier A."/>
            <person name="Winkler A."/>
            <person name="Kalinowski J."/>
        </authorList>
    </citation>
    <scope>NUCLEOTIDE SEQUENCE [LARGE SCALE GENOMIC DNA]</scope>
    <source>
        <strain evidence="4 5">DSM 44792</strain>
    </source>
</reference>
<dbReference type="OrthoDB" id="210852at2"/>
<name>A0A1L7CX02_9CORY</name>
<dbReference type="EMBL" id="CP009248">
    <property type="protein sequence ID" value="APT90312.1"/>
    <property type="molecule type" value="Genomic_DNA"/>
</dbReference>
<dbReference type="InterPro" id="IPR002347">
    <property type="entry name" value="SDR_fam"/>
</dbReference>
<organism evidence="4 5">
    <name type="scientific">Corynebacterium sphenisci DSM 44792</name>
    <dbReference type="NCBI Taxonomy" id="1437874"/>
    <lineage>
        <taxon>Bacteria</taxon>
        <taxon>Bacillati</taxon>
        <taxon>Actinomycetota</taxon>
        <taxon>Actinomycetes</taxon>
        <taxon>Mycobacteriales</taxon>
        <taxon>Corynebacteriaceae</taxon>
        <taxon>Corynebacterium</taxon>
    </lineage>
</organism>
<evidence type="ECO:0000313" key="4">
    <source>
        <dbReference type="EMBL" id="APT90312.1"/>
    </source>
</evidence>
<evidence type="ECO:0000256" key="3">
    <source>
        <dbReference type="RuleBase" id="RU000363"/>
    </source>
</evidence>
<dbReference type="Pfam" id="PF00106">
    <property type="entry name" value="adh_short"/>
    <property type="match status" value="1"/>
</dbReference>
<dbReference type="InterPro" id="IPR036291">
    <property type="entry name" value="NAD(P)-bd_dom_sf"/>
</dbReference>
<dbReference type="STRING" id="1437874.CSPHI_03665"/>
<protein>
    <submittedName>
        <fullName evidence="4">Short-chain dehydrogenase</fullName>
    </submittedName>
</protein>
<evidence type="ECO:0000256" key="2">
    <source>
        <dbReference type="ARBA" id="ARBA00023002"/>
    </source>
</evidence>
<evidence type="ECO:0000256" key="1">
    <source>
        <dbReference type="ARBA" id="ARBA00006484"/>
    </source>
</evidence>
<dbReference type="SUPFAM" id="SSF51735">
    <property type="entry name" value="NAD(P)-binding Rossmann-fold domains"/>
    <property type="match status" value="1"/>
</dbReference>
<dbReference type="PRINTS" id="PR00080">
    <property type="entry name" value="SDRFAMILY"/>
</dbReference>
<dbReference type="PANTHER" id="PTHR43391">
    <property type="entry name" value="RETINOL DEHYDROGENASE-RELATED"/>
    <property type="match status" value="1"/>
</dbReference>
<dbReference type="GO" id="GO:0016491">
    <property type="term" value="F:oxidoreductase activity"/>
    <property type="evidence" value="ECO:0007669"/>
    <property type="project" value="UniProtKB-KW"/>
</dbReference>
<dbReference type="PROSITE" id="PS00061">
    <property type="entry name" value="ADH_SHORT"/>
    <property type="match status" value="1"/>
</dbReference>
<accession>A0A1L7CX02</accession>
<comment type="similarity">
    <text evidence="1 3">Belongs to the short-chain dehydrogenases/reductases (SDR) family.</text>
</comment>
<dbReference type="PANTHER" id="PTHR43391:SF26">
    <property type="entry name" value="BLL7251 PROTEIN"/>
    <property type="match status" value="1"/>
</dbReference>
<sequence>MPRGQRVLITGGASGLGLALTTRFVERGDRVIVADLHDTAPAEVAALGSAVEYRRLDVTSDADWAAAAEEIDSLDVLVLNAGVAVGGRIETVSMETWQRVVDINMLGVVRGARTMAPKLADGGRIAITSSVMGLIHPGFMATYNATKAATVAIGETLHHELSHRGISATTICPQFFRTPLVHSLATDDEPVNYVARILMTRTWLTVDAVADRAMAAIERRRVVVTPDAAATFTWYSKRFARPAYLLVQRLSMVGARALMRRKFPAER</sequence>
<dbReference type="PRINTS" id="PR00081">
    <property type="entry name" value="GDHRDH"/>
</dbReference>